<proteinExistence type="predicted"/>
<dbReference type="CDD" id="cd00093">
    <property type="entry name" value="HTH_XRE"/>
    <property type="match status" value="1"/>
</dbReference>
<protein>
    <submittedName>
        <fullName evidence="4">Cytoskeletal protein RodZ</fullName>
    </submittedName>
</protein>
<dbReference type="RefSeq" id="WP_181536772.1">
    <property type="nucleotide sequence ID" value="NZ_JACDUU010000002.1"/>
</dbReference>
<keyword evidence="5" id="KW-1185">Reference proteome</keyword>
<accession>A0A7V9YZ12</accession>
<evidence type="ECO:0000313" key="5">
    <source>
        <dbReference type="Proteomes" id="UP000580891"/>
    </source>
</evidence>
<dbReference type="Pfam" id="PF13464">
    <property type="entry name" value="RodZ_C"/>
    <property type="match status" value="1"/>
</dbReference>
<keyword evidence="2" id="KW-0472">Membrane</keyword>
<feature type="compositionally biased region" description="Polar residues" evidence="1">
    <location>
        <begin position="138"/>
        <end position="154"/>
    </location>
</feature>
<feature type="transmembrane region" description="Helical" evidence="2">
    <location>
        <begin position="111"/>
        <end position="128"/>
    </location>
</feature>
<dbReference type="PROSITE" id="PS50943">
    <property type="entry name" value="HTH_CROC1"/>
    <property type="match status" value="1"/>
</dbReference>
<evidence type="ECO:0000313" key="4">
    <source>
        <dbReference type="EMBL" id="MBA2870875.1"/>
    </source>
</evidence>
<organism evidence="4 5">
    <name type="scientific">[Anoxybacillus] calidus</name>
    <dbReference type="NCBI Taxonomy" id="575178"/>
    <lineage>
        <taxon>Bacteria</taxon>
        <taxon>Bacillati</taxon>
        <taxon>Bacillota</taxon>
        <taxon>Bacilli</taxon>
        <taxon>Bacillales</taxon>
        <taxon>Anoxybacillaceae</taxon>
        <taxon>Paranoxybacillus</taxon>
    </lineage>
</organism>
<keyword evidence="2" id="KW-0812">Transmembrane</keyword>
<keyword evidence="2" id="KW-1133">Transmembrane helix</keyword>
<reference evidence="4 5" key="1">
    <citation type="submission" date="2020-07" db="EMBL/GenBank/DDBJ databases">
        <title>Genomic Encyclopedia of Type Strains, Phase IV (KMG-IV): sequencing the most valuable type-strain genomes for metagenomic binning, comparative biology and taxonomic classification.</title>
        <authorList>
            <person name="Goeker M."/>
        </authorList>
    </citation>
    <scope>NUCLEOTIDE SEQUENCE [LARGE SCALE GENOMIC DNA]</scope>
    <source>
        <strain evidence="4 5">DSM 25220</strain>
    </source>
</reference>
<comment type="caution">
    <text evidence="4">The sequence shown here is derived from an EMBL/GenBank/DDBJ whole genome shotgun (WGS) entry which is preliminary data.</text>
</comment>
<sequence length="297" mass="33835">MTELGKRLKEAREAKQISLDELQEMTKIQKRYLIGIEEGNYAIMPGNFYVRAFIKQYAEAVGLDSEQLFEEYKHEIPSSQHEELPEQLSRVKSRQQLSAKTSKIIDMLPKLLTTLFIIGAAVVLWLIIQNWDVNETSEENVASNTTEVEQSKNSPLEEAEDKEKSQENKEKSKDQKKDQSSEQPSEQGESTHTLTVIEQNGRESTVELTNTNQFVLEVASKGTSWVEVRNGKGHSFFAANLNANETQRFDLSNESEILVKIGKTTDVEMKINGQPFTYPANPNEEVFQKIKILFKKS</sequence>
<dbReference type="Gene3D" id="1.10.260.40">
    <property type="entry name" value="lambda repressor-like DNA-binding domains"/>
    <property type="match status" value="1"/>
</dbReference>
<dbReference type="InterPro" id="IPR050400">
    <property type="entry name" value="Bact_Cytoskel_RodZ"/>
</dbReference>
<dbReference type="AlphaFoldDB" id="A0A7V9YZ12"/>
<evidence type="ECO:0000256" key="2">
    <source>
        <dbReference type="SAM" id="Phobius"/>
    </source>
</evidence>
<dbReference type="InterPro" id="IPR010982">
    <property type="entry name" value="Lambda_DNA-bd_dom_sf"/>
</dbReference>
<feature type="region of interest" description="Disordered" evidence="1">
    <location>
        <begin position="138"/>
        <end position="192"/>
    </location>
</feature>
<name>A0A7V9YZ12_9BACL</name>
<dbReference type="InterPro" id="IPR001387">
    <property type="entry name" value="Cro/C1-type_HTH"/>
</dbReference>
<feature type="compositionally biased region" description="Basic and acidic residues" evidence="1">
    <location>
        <begin position="161"/>
        <end position="180"/>
    </location>
</feature>
<feature type="domain" description="HTH cro/C1-type" evidence="3">
    <location>
        <begin position="8"/>
        <end position="41"/>
    </location>
</feature>
<evidence type="ECO:0000259" key="3">
    <source>
        <dbReference type="PROSITE" id="PS50943"/>
    </source>
</evidence>
<dbReference type="EMBL" id="JACDUU010000002">
    <property type="protein sequence ID" value="MBA2870875.1"/>
    <property type="molecule type" value="Genomic_DNA"/>
</dbReference>
<dbReference type="GO" id="GO:0003677">
    <property type="term" value="F:DNA binding"/>
    <property type="evidence" value="ECO:0007669"/>
    <property type="project" value="InterPro"/>
</dbReference>
<gene>
    <name evidence="4" type="ORF">HNQ85_001145</name>
</gene>
<dbReference type="PANTHER" id="PTHR34475">
    <property type="match status" value="1"/>
</dbReference>
<evidence type="ECO:0000256" key="1">
    <source>
        <dbReference type="SAM" id="MobiDB-lite"/>
    </source>
</evidence>
<dbReference type="InterPro" id="IPR025194">
    <property type="entry name" value="RodZ-like_C"/>
</dbReference>
<dbReference type="Proteomes" id="UP000580891">
    <property type="component" value="Unassembled WGS sequence"/>
</dbReference>
<feature type="compositionally biased region" description="Low complexity" evidence="1">
    <location>
        <begin position="181"/>
        <end position="190"/>
    </location>
</feature>
<dbReference type="Pfam" id="PF13413">
    <property type="entry name" value="HTH_25"/>
    <property type="match status" value="1"/>
</dbReference>
<dbReference type="PANTHER" id="PTHR34475:SF1">
    <property type="entry name" value="CYTOSKELETON PROTEIN RODZ"/>
    <property type="match status" value="1"/>
</dbReference>
<dbReference type="SUPFAM" id="SSF47413">
    <property type="entry name" value="lambda repressor-like DNA-binding domains"/>
    <property type="match status" value="1"/>
</dbReference>